<accession>A0A9D4NZ20</accession>
<proteinExistence type="predicted"/>
<dbReference type="Proteomes" id="UP000828236">
    <property type="component" value="Unassembled WGS sequence"/>
</dbReference>
<sequence>MVLTRTITAMTDDELRTEVKKVCNEIHIANNTMMIGLGDEINPQEIKQLKNHYYRLSNVIIEKGSLTKDEETNFDNWKHTIDKLARIGNTITILRKGLERLERHEATEYDKNLINRKLDDMRMMASDNPSIEDSLIEMERQFERLTTKDATATNQHHHPVRQQSNKERRLAVTTKMIQQMIRYRDEQINDTRNEEQSTSHHDMNNGRQEAKRHDSNRYDLL</sequence>
<name>A0A9D4NZ20_DERFA</name>
<evidence type="ECO:0000256" key="1">
    <source>
        <dbReference type="SAM" id="MobiDB-lite"/>
    </source>
</evidence>
<dbReference type="AlphaFoldDB" id="A0A9D4NZ20"/>
<evidence type="ECO:0000313" key="2">
    <source>
        <dbReference type="EMBL" id="KAH7640938.1"/>
    </source>
</evidence>
<gene>
    <name evidence="2" type="ORF">HUG17_8407</name>
</gene>
<reference evidence="2" key="1">
    <citation type="submission" date="2020-06" db="EMBL/GenBank/DDBJ databases">
        <authorList>
            <person name="Ji K."/>
            <person name="Li J."/>
        </authorList>
    </citation>
    <scope>NUCLEOTIDE SEQUENCE</scope>
    <source>
        <strain evidence="2">JKM2019</strain>
        <tissue evidence="2">Whole body</tissue>
    </source>
</reference>
<reference evidence="2" key="2">
    <citation type="journal article" date="2021" name="World Allergy Organ. J.">
        <title>Chromosome-level assembly of Dermatophagoides farinae genome and transcriptome reveals two novel allergens Der f 37 and Der f 39.</title>
        <authorList>
            <person name="Chen J."/>
            <person name="Cai Z."/>
            <person name="Fan D."/>
            <person name="Hu J."/>
            <person name="Hou Y."/>
            <person name="He Y."/>
            <person name="Zhang Z."/>
            <person name="Zhao Z."/>
            <person name="Gao P."/>
            <person name="Hu W."/>
            <person name="Sun J."/>
            <person name="Li J."/>
            <person name="Ji K."/>
        </authorList>
    </citation>
    <scope>NUCLEOTIDE SEQUENCE</scope>
    <source>
        <strain evidence="2">JKM2019</strain>
    </source>
</reference>
<organism evidence="2">
    <name type="scientific">Dermatophagoides farinae</name>
    <name type="common">American house dust mite</name>
    <dbReference type="NCBI Taxonomy" id="6954"/>
    <lineage>
        <taxon>Eukaryota</taxon>
        <taxon>Metazoa</taxon>
        <taxon>Ecdysozoa</taxon>
        <taxon>Arthropoda</taxon>
        <taxon>Chelicerata</taxon>
        <taxon>Arachnida</taxon>
        <taxon>Acari</taxon>
        <taxon>Acariformes</taxon>
        <taxon>Sarcoptiformes</taxon>
        <taxon>Astigmata</taxon>
        <taxon>Psoroptidia</taxon>
        <taxon>Analgoidea</taxon>
        <taxon>Pyroglyphidae</taxon>
        <taxon>Dermatophagoidinae</taxon>
        <taxon>Dermatophagoides</taxon>
    </lineage>
</organism>
<protein>
    <submittedName>
        <fullName evidence="2">Uncharacterized protein</fullName>
    </submittedName>
</protein>
<feature type="region of interest" description="Disordered" evidence="1">
    <location>
        <begin position="147"/>
        <end position="169"/>
    </location>
</feature>
<dbReference type="EMBL" id="SDOV01000005">
    <property type="protein sequence ID" value="KAH7640938.1"/>
    <property type="molecule type" value="Genomic_DNA"/>
</dbReference>
<feature type="region of interest" description="Disordered" evidence="1">
    <location>
        <begin position="188"/>
        <end position="221"/>
    </location>
</feature>
<comment type="caution">
    <text evidence="2">The sequence shown here is derived from an EMBL/GenBank/DDBJ whole genome shotgun (WGS) entry which is preliminary data.</text>
</comment>